<protein>
    <submittedName>
        <fullName evidence="8">Porin family protein</fullName>
    </submittedName>
</protein>
<dbReference type="InterPro" id="IPR011250">
    <property type="entry name" value="OMP/PagP_B-barrel"/>
</dbReference>
<reference evidence="8 9" key="1">
    <citation type="journal article" date="2019" name="Microorganisms">
        <title>Genome Insights into the Novel Species Microvirga brassicacearum, a Rapeseed Endophyte with Biotechnological Potential.</title>
        <authorList>
            <person name="Jimenez-Gomez A."/>
            <person name="Saati-Santamaria Z."/>
            <person name="Igual J.M."/>
            <person name="Rivas R."/>
            <person name="Mateos P.F."/>
            <person name="Garcia-Fraile P."/>
        </authorList>
    </citation>
    <scope>NUCLEOTIDE SEQUENCE [LARGE SCALE GENOMIC DNA]</scope>
    <source>
        <strain evidence="8 9">CDVBN77</strain>
    </source>
</reference>
<evidence type="ECO:0000259" key="7">
    <source>
        <dbReference type="Pfam" id="PF13505"/>
    </source>
</evidence>
<dbReference type="InterPro" id="IPR027385">
    <property type="entry name" value="Beta-barrel_OMP"/>
</dbReference>
<evidence type="ECO:0000313" key="8">
    <source>
        <dbReference type="EMBL" id="KAB0265478.1"/>
    </source>
</evidence>
<dbReference type="Pfam" id="PF13505">
    <property type="entry name" value="OMP_b-brl"/>
    <property type="match status" value="1"/>
</dbReference>
<feature type="chain" id="PRO_5024397982" evidence="6">
    <location>
        <begin position="22"/>
        <end position="276"/>
    </location>
</feature>
<dbReference type="InterPro" id="IPR051692">
    <property type="entry name" value="OMP-like"/>
</dbReference>
<evidence type="ECO:0000313" key="9">
    <source>
        <dbReference type="Proteomes" id="UP000325684"/>
    </source>
</evidence>
<keyword evidence="9" id="KW-1185">Reference proteome</keyword>
<evidence type="ECO:0000256" key="1">
    <source>
        <dbReference type="ARBA" id="ARBA00004442"/>
    </source>
</evidence>
<gene>
    <name evidence="8" type="ORF">FEZ63_18585</name>
</gene>
<dbReference type="GO" id="GO:0009279">
    <property type="term" value="C:cell outer membrane"/>
    <property type="evidence" value="ECO:0007669"/>
    <property type="project" value="UniProtKB-SubCell"/>
</dbReference>
<dbReference type="AlphaFoldDB" id="A0A5N3P6X0"/>
<comment type="caution">
    <text evidence="8">The sequence shown here is derived from an EMBL/GenBank/DDBJ whole genome shotgun (WGS) entry which is preliminary data.</text>
</comment>
<evidence type="ECO:0000256" key="4">
    <source>
        <dbReference type="ARBA" id="ARBA00023237"/>
    </source>
</evidence>
<dbReference type="EMBL" id="VCMV01000035">
    <property type="protein sequence ID" value="KAB0265478.1"/>
    <property type="molecule type" value="Genomic_DNA"/>
</dbReference>
<feature type="domain" description="Outer membrane protein beta-barrel" evidence="7">
    <location>
        <begin position="31"/>
        <end position="273"/>
    </location>
</feature>
<organism evidence="8 9">
    <name type="scientific">Microvirga brassicacearum</name>
    <dbReference type="NCBI Taxonomy" id="2580413"/>
    <lineage>
        <taxon>Bacteria</taxon>
        <taxon>Pseudomonadati</taxon>
        <taxon>Pseudomonadota</taxon>
        <taxon>Alphaproteobacteria</taxon>
        <taxon>Hyphomicrobiales</taxon>
        <taxon>Methylobacteriaceae</taxon>
        <taxon>Microvirga</taxon>
    </lineage>
</organism>
<keyword evidence="3" id="KW-0472">Membrane</keyword>
<dbReference type="PANTHER" id="PTHR34001:SF3">
    <property type="entry name" value="BLL7405 PROTEIN"/>
    <property type="match status" value="1"/>
</dbReference>
<name>A0A5N3P6X0_9HYPH</name>
<dbReference type="Proteomes" id="UP000325684">
    <property type="component" value="Unassembled WGS sequence"/>
</dbReference>
<sequence>MKTLLALTTIAGLSWTAAGLAADLPNRTYVAPASVAPAFTWTGFYVGVNAGYVWSESRTRYDYALSDPADFAEFDALGLVPPSLGRDSDGFIGGGQIGYNYQMGQLVLGLEADLQYLDAGQRDSQATTLSDAFGTATVTTSARSSIDWLGTVRARAGFAFDRALLYATGGLAYGRTRDHSSIHSVGFDDDGSFDGLWTGGKNDARAGWVLGGGVEYAITQNVTARAEYLYYDLGKTNYVLAGTSTDSDDEFLGATAARETNGSIVRAGLNWKFSSF</sequence>
<keyword evidence="2 6" id="KW-0732">Signal</keyword>
<dbReference type="SUPFAM" id="SSF56925">
    <property type="entry name" value="OMPA-like"/>
    <property type="match status" value="1"/>
</dbReference>
<proteinExistence type="inferred from homology"/>
<dbReference type="Gene3D" id="2.40.160.20">
    <property type="match status" value="1"/>
</dbReference>
<comment type="subcellular location">
    <subcellularLocation>
        <location evidence="1">Cell outer membrane</location>
    </subcellularLocation>
</comment>
<dbReference type="RefSeq" id="WP_150947252.1">
    <property type="nucleotide sequence ID" value="NZ_VCMV01000035.1"/>
</dbReference>
<comment type="similarity">
    <text evidence="5">Belongs to the Omp25/RopB family.</text>
</comment>
<feature type="signal peptide" evidence="6">
    <location>
        <begin position="1"/>
        <end position="21"/>
    </location>
</feature>
<accession>A0A5N3P6X0</accession>
<evidence type="ECO:0000256" key="5">
    <source>
        <dbReference type="ARBA" id="ARBA00038306"/>
    </source>
</evidence>
<evidence type="ECO:0000256" key="3">
    <source>
        <dbReference type="ARBA" id="ARBA00023136"/>
    </source>
</evidence>
<evidence type="ECO:0000256" key="2">
    <source>
        <dbReference type="ARBA" id="ARBA00022729"/>
    </source>
</evidence>
<evidence type="ECO:0000256" key="6">
    <source>
        <dbReference type="SAM" id="SignalP"/>
    </source>
</evidence>
<keyword evidence="4" id="KW-0998">Cell outer membrane</keyword>
<dbReference type="OrthoDB" id="8455142at2"/>
<dbReference type="PANTHER" id="PTHR34001">
    <property type="entry name" value="BLL7405 PROTEIN"/>
    <property type="match status" value="1"/>
</dbReference>